<comment type="catalytic activity">
    <reaction evidence="1 9">
        <text>Thiol-dependent hydrolysis of ester, thioester, amide, peptide and isopeptide bonds formed by the C-terminal Gly of ubiquitin (a 76-residue protein attached to proteins as an intracellular targeting signal).</text>
        <dbReference type="EC" id="3.4.19.12"/>
    </reaction>
</comment>
<dbReference type="GO" id="GO:0036503">
    <property type="term" value="P:ERAD pathway"/>
    <property type="evidence" value="ECO:0007669"/>
    <property type="project" value="TreeGrafter"/>
</dbReference>
<evidence type="ECO:0000256" key="2">
    <source>
        <dbReference type="ARBA" id="ARBA00022670"/>
    </source>
</evidence>
<evidence type="ECO:0000256" key="1">
    <source>
        <dbReference type="ARBA" id="ARBA00000707"/>
    </source>
</evidence>
<dbReference type="InterPro" id="IPR029071">
    <property type="entry name" value="Ubiquitin-like_domsf"/>
</dbReference>
<evidence type="ECO:0000256" key="5">
    <source>
        <dbReference type="ARBA" id="ARBA00022786"/>
    </source>
</evidence>
<comment type="caution">
    <text evidence="10">The sequence shown here is derived from an EMBL/GenBank/DDBJ whole genome shotgun (WGS) entry which is preliminary data.</text>
</comment>
<organism evidence="10 11">
    <name type="scientific">Paramuricea clavata</name>
    <name type="common">Red gorgonian</name>
    <name type="synonym">Violescent sea-whip</name>
    <dbReference type="NCBI Taxonomy" id="317549"/>
    <lineage>
        <taxon>Eukaryota</taxon>
        <taxon>Metazoa</taxon>
        <taxon>Cnidaria</taxon>
        <taxon>Anthozoa</taxon>
        <taxon>Octocorallia</taxon>
        <taxon>Malacalcyonacea</taxon>
        <taxon>Plexauridae</taxon>
        <taxon>Paramuricea</taxon>
    </lineage>
</organism>
<dbReference type="PROSITE" id="PS50802">
    <property type="entry name" value="OTU"/>
    <property type="match status" value="1"/>
</dbReference>
<dbReference type="EMBL" id="CACRXK020017370">
    <property type="protein sequence ID" value="CAB4031121.1"/>
    <property type="molecule type" value="Genomic_DNA"/>
</dbReference>
<dbReference type="GO" id="GO:0005634">
    <property type="term" value="C:nucleus"/>
    <property type="evidence" value="ECO:0007669"/>
    <property type="project" value="TreeGrafter"/>
</dbReference>
<dbReference type="AlphaFoldDB" id="A0A6S7JK16"/>
<keyword evidence="9" id="KW-0963">Cytoplasm</keyword>
<evidence type="ECO:0000313" key="11">
    <source>
        <dbReference type="Proteomes" id="UP001152795"/>
    </source>
</evidence>
<evidence type="ECO:0000256" key="9">
    <source>
        <dbReference type="RuleBase" id="RU367104"/>
    </source>
</evidence>
<keyword evidence="2" id="KW-0645">Protease</keyword>
<dbReference type="GO" id="GO:0030968">
    <property type="term" value="P:endoplasmic reticulum unfolded protein response"/>
    <property type="evidence" value="ECO:0007669"/>
    <property type="project" value="TreeGrafter"/>
</dbReference>
<keyword evidence="5 9" id="KW-0833">Ubl conjugation pathway</keyword>
<protein>
    <recommendedName>
        <fullName evidence="9">Ubiquitin thioesterase OTU</fullName>
        <ecNumber evidence="9">3.4.19.12</ecNumber>
    </recommendedName>
</protein>
<dbReference type="SUPFAM" id="SSF54236">
    <property type="entry name" value="Ubiquitin-like"/>
    <property type="match status" value="1"/>
</dbReference>
<dbReference type="OrthoDB" id="65596at2759"/>
<evidence type="ECO:0000256" key="6">
    <source>
        <dbReference type="ARBA" id="ARBA00022801"/>
    </source>
</evidence>
<dbReference type="GO" id="GO:0004843">
    <property type="term" value="F:cysteine-type deubiquitinase activity"/>
    <property type="evidence" value="ECO:0007669"/>
    <property type="project" value="UniProtKB-UniRule"/>
</dbReference>
<evidence type="ECO:0000256" key="4">
    <source>
        <dbReference type="ARBA" id="ARBA00022771"/>
    </source>
</evidence>
<keyword evidence="11" id="KW-1185">Reference proteome</keyword>
<evidence type="ECO:0000313" key="10">
    <source>
        <dbReference type="EMBL" id="CAB4031121.1"/>
    </source>
</evidence>
<comment type="subcellular location">
    <subcellularLocation>
        <location evidence="9">Cytoplasm</location>
    </subcellularLocation>
</comment>
<evidence type="ECO:0000256" key="8">
    <source>
        <dbReference type="ARBA" id="ARBA00022833"/>
    </source>
</evidence>
<keyword evidence="7 9" id="KW-0788">Thiol protease</keyword>
<keyword evidence="4" id="KW-0863">Zinc-finger</keyword>
<gene>
    <name evidence="10" type="ORF">PACLA_8A048409</name>
</gene>
<dbReference type="GO" id="GO:0008270">
    <property type="term" value="F:zinc ion binding"/>
    <property type="evidence" value="ECO:0007669"/>
    <property type="project" value="UniProtKB-KW"/>
</dbReference>
<dbReference type="PANTHER" id="PTHR13312">
    <property type="entry name" value="HIV-INDUCED PROTEIN-7-LIKE PROTEASE"/>
    <property type="match status" value="1"/>
</dbReference>
<dbReference type="Gene3D" id="3.10.20.90">
    <property type="entry name" value="Phosphatidylinositol 3-kinase Catalytic Subunit, Chain A, domain 1"/>
    <property type="match status" value="1"/>
</dbReference>
<name>A0A6S7JK16_PARCT</name>
<proteinExistence type="predicted"/>
<dbReference type="FunFam" id="3.10.20.90:FF:000096">
    <property type="entry name" value="Ubiquitin thioesterase OTU1"/>
    <property type="match status" value="1"/>
</dbReference>
<accession>A0A6S7JK16</accession>
<dbReference type="GO" id="GO:0005829">
    <property type="term" value="C:cytosol"/>
    <property type="evidence" value="ECO:0007669"/>
    <property type="project" value="TreeGrafter"/>
</dbReference>
<dbReference type="Gene3D" id="3.90.70.80">
    <property type="match status" value="1"/>
</dbReference>
<feature type="non-terminal residue" evidence="10">
    <location>
        <position position="165"/>
    </location>
</feature>
<dbReference type="PANTHER" id="PTHR13312:SF0">
    <property type="entry name" value="UBIQUITIN THIOESTERASE OTU1"/>
    <property type="match status" value="1"/>
</dbReference>
<keyword evidence="8" id="KW-0862">Zinc</keyword>
<dbReference type="InterPro" id="IPR003323">
    <property type="entry name" value="OTU_dom"/>
</dbReference>
<dbReference type="Proteomes" id="UP001152795">
    <property type="component" value="Unassembled WGS sequence"/>
</dbReference>
<reference evidence="10" key="1">
    <citation type="submission" date="2020-04" db="EMBL/GenBank/DDBJ databases">
        <authorList>
            <person name="Alioto T."/>
            <person name="Alioto T."/>
            <person name="Gomez Garrido J."/>
        </authorList>
    </citation>
    <scope>NUCLEOTIDE SEQUENCE</scope>
    <source>
        <strain evidence="10">A484AB</strain>
    </source>
</reference>
<dbReference type="InterPro" id="IPR048857">
    <property type="entry name" value="OTU1_Ubl"/>
</dbReference>
<dbReference type="EC" id="3.4.19.12" evidence="9"/>
<evidence type="ECO:0000256" key="3">
    <source>
        <dbReference type="ARBA" id="ARBA00022723"/>
    </source>
</evidence>
<dbReference type="CDD" id="cd17059">
    <property type="entry name" value="Ubl_OTU1"/>
    <property type="match status" value="1"/>
</dbReference>
<evidence type="ECO:0000256" key="7">
    <source>
        <dbReference type="ARBA" id="ARBA00022807"/>
    </source>
</evidence>
<sequence length="165" mass="18474">MATTELILRCQYQGGRRHVVKGLFQSSFVKDLKEKLFLITDVPLHLQRILIGFPPKEISLKNENASLSSTGIKSGDTLIIEQRHHSHASNNEIVPKLTRKTVPADNSCLFASISYVMLGITSFSGELRNLIVTAVSNDPVTFNEAFLGRSNKDYCDWIANPERWG</sequence>
<dbReference type="GO" id="GO:0016579">
    <property type="term" value="P:protein deubiquitination"/>
    <property type="evidence" value="ECO:0007669"/>
    <property type="project" value="TreeGrafter"/>
</dbReference>
<keyword evidence="3" id="KW-0479">Metal-binding</keyword>
<comment type="function">
    <text evidence="9">Hydrolase that can remove conjugated ubiquitin from proteins and may therefore play an important regulatory role at the level of protein turnover by preventing degradation.</text>
</comment>
<keyword evidence="6 9" id="KW-0378">Hydrolase</keyword>